<evidence type="ECO:0000313" key="2">
    <source>
        <dbReference type="Proteomes" id="UP000216035"/>
    </source>
</evidence>
<proteinExistence type="predicted"/>
<keyword evidence="2" id="KW-1185">Reference proteome</keyword>
<evidence type="ECO:0000313" key="1">
    <source>
        <dbReference type="EMBL" id="OYQ39605.1"/>
    </source>
</evidence>
<name>A0A255ZFE4_9FLAO</name>
<reference evidence="1 2" key="1">
    <citation type="submission" date="2017-07" db="EMBL/GenBank/DDBJ databases">
        <title>Flavobacterium cyanobacteriorum sp. nov., isolated from cyanobacterial aggregates in a eutrophic lake.</title>
        <authorList>
            <person name="Cai H."/>
        </authorList>
    </citation>
    <scope>NUCLEOTIDE SEQUENCE [LARGE SCALE GENOMIC DNA]</scope>
    <source>
        <strain evidence="1 2">TH167</strain>
    </source>
</reference>
<dbReference type="Proteomes" id="UP000216035">
    <property type="component" value="Unassembled WGS sequence"/>
</dbReference>
<accession>A0A255ZFE4</accession>
<organism evidence="1 2">
    <name type="scientific">Flavobacterium aurantiibacter</name>
    <dbReference type="NCBI Taxonomy" id="2023067"/>
    <lineage>
        <taxon>Bacteria</taxon>
        <taxon>Pseudomonadati</taxon>
        <taxon>Bacteroidota</taxon>
        <taxon>Flavobacteriia</taxon>
        <taxon>Flavobacteriales</taxon>
        <taxon>Flavobacteriaceae</taxon>
        <taxon>Flavobacterium</taxon>
    </lineage>
</organism>
<dbReference type="EMBL" id="NOXX01000224">
    <property type="protein sequence ID" value="OYQ39605.1"/>
    <property type="molecule type" value="Genomic_DNA"/>
</dbReference>
<sequence length="59" mass="6513">MQRYEYGRKNNTFTKRTIFGNDFRSPDCNGNTAAAVACAGVFAAATNGSCCKDSRNRQR</sequence>
<gene>
    <name evidence="1" type="ORF">CHX27_13990</name>
</gene>
<comment type="caution">
    <text evidence="1">The sequence shown here is derived from an EMBL/GenBank/DDBJ whole genome shotgun (WGS) entry which is preliminary data.</text>
</comment>
<protein>
    <submittedName>
        <fullName evidence="1">Uncharacterized protein</fullName>
    </submittedName>
</protein>
<dbReference type="AlphaFoldDB" id="A0A255ZFE4"/>